<dbReference type="GeneID" id="36283234"/>
<dbReference type="Pfam" id="PF00400">
    <property type="entry name" value="WD40"/>
    <property type="match status" value="3"/>
</dbReference>
<reference evidence="2" key="1">
    <citation type="submission" date="2016-03" db="EMBL/GenBank/DDBJ databases">
        <title>Updated assembly of Pseudogymnoascus destructans, the fungus causing white-nose syndrome of bats.</title>
        <authorList>
            <person name="Palmer J.M."/>
            <person name="Drees K.P."/>
            <person name="Foster J.T."/>
            <person name="Lindner D.L."/>
        </authorList>
    </citation>
    <scope>NUCLEOTIDE SEQUENCE [LARGE SCALE GENOMIC DNA]</scope>
    <source>
        <strain evidence="2">20631-21</strain>
    </source>
</reference>
<dbReference type="PANTHER" id="PTHR19879:SF9">
    <property type="entry name" value="TRANSCRIPTION INITIATION FACTOR TFIID SUBUNIT 5"/>
    <property type="match status" value="1"/>
</dbReference>
<dbReference type="InterPro" id="IPR001680">
    <property type="entry name" value="WD40_rpt"/>
</dbReference>
<dbReference type="PANTHER" id="PTHR19879">
    <property type="entry name" value="TRANSCRIPTION INITIATION FACTOR TFIID"/>
    <property type="match status" value="1"/>
</dbReference>
<dbReference type="Proteomes" id="UP000077154">
    <property type="component" value="Unassembled WGS sequence"/>
</dbReference>
<evidence type="ECO:0000313" key="2">
    <source>
        <dbReference type="EMBL" id="OAF63375.2"/>
    </source>
</evidence>
<dbReference type="AlphaFoldDB" id="A0A177AMW6"/>
<proteinExistence type="predicted"/>
<dbReference type="OrthoDB" id="538223at2759"/>
<organism evidence="2">
    <name type="scientific">Pseudogymnoascus destructans</name>
    <dbReference type="NCBI Taxonomy" id="655981"/>
    <lineage>
        <taxon>Eukaryota</taxon>
        <taxon>Fungi</taxon>
        <taxon>Dikarya</taxon>
        <taxon>Ascomycota</taxon>
        <taxon>Pezizomycotina</taxon>
        <taxon>Leotiomycetes</taxon>
        <taxon>Thelebolales</taxon>
        <taxon>Thelebolaceae</taxon>
        <taxon>Pseudogymnoascus</taxon>
    </lineage>
</organism>
<accession>A0A177AMW6</accession>
<dbReference type="Gene3D" id="2.130.10.10">
    <property type="entry name" value="YVTN repeat-like/Quinoprotein amine dehydrogenase"/>
    <property type="match status" value="1"/>
</dbReference>
<dbReference type="EMBL" id="KV441386">
    <property type="protein sequence ID" value="OAF63375.2"/>
    <property type="molecule type" value="Genomic_DNA"/>
</dbReference>
<sequence length="176" mass="19109">MCSAKLTGFVLDAKRFILDYRAAIEQLPLNIYSTALQCIQSGPMKEIHIPGLPASSDLHRGEVQGTLTIILQGHTSSVFDAAFSPDGRSSSGIRPQERSCKRRVLESAGYVTSIAFSPDGKLLASTADEMVRIWDPATGCLLRILLHHDCAESIAFPPDGKLLASAWEAGIWDPRT</sequence>
<gene>
    <name evidence="2" type="ORF">VC83_00135</name>
</gene>
<dbReference type="SUPFAM" id="SSF101908">
    <property type="entry name" value="Putative isomerase YbhE"/>
    <property type="match status" value="1"/>
</dbReference>
<feature type="repeat" description="WD" evidence="1">
    <location>
        <begin position="104"/>
        <end position="135"/>
    </location>
</feature>
<dbReference type="SMART" id="SM00320">
    <property type="entry name" value="WD40"/>
    <property type="match status" value="2"/>
</dbReference>
<name>A0A177AMW6_9PEZI</name>
<dbReference type="PROSITE" id="PS50082">
    <property type="entry name" value="WD_REPEATS_2"/>
    <property type="match status" value="1"/>
</dbReference>
<protein>
    <submittedName>
        <fullName evidence="2">Uncharacterized protein</fullName>
    </submittedName>
</protein>
<keyword evidence="1" id="KW-0853">WD repeat</keyword>
<evidence type="ECO:0000256" key="1">
    <source>
        <dbReference type="PROSITE-ProRule" id="PRU00221"/>
    </source>
</evidence>
<dbReference type="InterPro" id="IPR015943">
    <property type="entry name" value="WD40/YVTN_repeat-like_dom_sf"/>
</dbReference>
<dbReference type="VEuPathDB" id="FungiDB:GMDG_06200"/>
<dbReference type="RefSeq" id="XP_024328644.1">
    <property type="nucleotide sequence ID" value="XM_024463831.1"/>
</dbReference>